<organism evidence="5 6">
    <name type="scientific">Nocardioides marmoriginsengisoli</name>
    <dbReference type="NCBI Taxonomy" id="661483"/>
    <lineage>
        <taxon>Bacteria</taxon>
        <taxon>Bacillati</taxon>
        <taxon>Actinomycetota</taxon>
        <taxon>Actinomycetes</taxon>
        <taxon>Propionibacteriales</taxon>
        <taxon>Nocardioidaceae</taxon>
        <taxon>Nocardioides</taxon>
    </lineage>
</organism>
<name>A0A3N0CHJ6_9ACTN</name>
<protein>
    <submittedName>
        <fullName evidence="5">ABC transporter substrate-binding protein</fullName>
    </submittedName>
</protein>
<feature type="compositionally biased region" description="Polar residues" evidence="3">
    <location>
        <begin position="43"/>
        <end position="62"/>
    </location>
</feature>
<reference evidence="5 6" key="1">
    <citation type="submission" date="2018-11" db="EMBL/GenBank/DDBJ databases">
        <authorList>
            <person name="Li F."/>
        </authorList>
    </citation>
    <scope>NUCLEOTIDE SEQUENCE [LARGE SCALE GENOMIC DNA]</scope>
    <source>
        <strain evidence="5 6">Gsoil 097</strain>
    </source>
</reference>
<proteinExistence type="inferred from homology"/>
<dbReference type="Proteomes" id="UP000267128">
    <property type="component" value="Unassembled WGS sequence"/>
</dbReference>
<sequence>MDNPTRQTLEPRSGRQTGSARSRATLASLVALALLGLAGCGNSDGSASPATPTGTDQATGSTPVKVGLLNPVNGGATAPGASQGANAGVAFANGNLGGIGGRPVQVVNCDVDVLSPESNINCANQFAKDGVVAVIDAFNPSAGAALPILQSAKIPIIGPLAFDPTLGSAPDSRVYFGPAPAAFLLGAMQSLKEQGFSSITLANLDDPTGHATIDKILKPLGAQLGLDVKAIYFPPANPNFNVLASSIKSTGSEVAGLLVTLNEAMCTNLFKAMVNVGFDGTPFMASCSNFIGKLGSKAVGAETYSSVWLPQAQKQAPAEIQKNLSAAAPYMAAERGPSDWNAYAAFATVVDLTRILDQAKVSNPTGESVLSTLKAVKGYQSFLGPQLDCTRPTSPNCTTEIYNFKVTAPNTMEAVGGGTIHPAEQALKAVPGAS</sequence>
<dbReference type="InterPro" id="IPR028081">
    <property type="entry name" value="Leu-bd"/>
</dbReference>
<dbReference type="Gene3D" id="3.40.50.2300">
    <property type="match status" value="2"/>
</dbReference>
<evidence type="ECO:0000259" key="4">
    <source>
        <dbReference type="Pfam" id="PF13458"/>
    </source>
</evidence>
<feature type="domain" description="Leucine-binding protein" evidence="4">
    <location>
        <begin position="63"/>
        <end position="388"/>
    </location>
</feature>
<keyword evidence="2" id="KW-0732">Signal</keyword>
<dbReference type="EMBL" id="RJSE01000007">
    <property type="protein sequence ID" value="RNL62731.1"/>
    <property type="molecule type" value="Genomic_DNA"/>
</dbReference>
<evidence type="ECO:0000313" key="5">
    <source>
        <dbReference type="EMBL" id="RNL62731.1"/>
    </source>
</evidence>
<dbReference type="OrthoDB" id="3666180at2"/>
<dbReference type="PANTHER" id="PTHR30483">
    <property type="entry name" value="LEUCINE-SPECIFIC-BINDING PROTEIN"/>
    <property type="match status" value="1"/>
</dbReference>
<comment type="caution">
    <text evidence="5">The sequence shown here is derived from an EMBL/GenBank/DDBJ whole genome shotgun (WGS) entry which is preliminary data.</text>
</comment>
<dbReference type="SUPFAM" id="SSF53822">
    <property type="entry name" value="Periplasmic binding protein-like I"/>
    <property type="match status" value="1"/>
</dbReference>
<feature type="region of interest" description="Disordered" evidence="3">
    <location>
        <begin position="1"/>
        <end position="22"/>
    </location>
</feature>
<dbReference type="PANTHER" id="PTHR30483:SF6">
    <property type="entry name" value="PERIPLASMIC BINDING PROTEIN OF ABC TRANSPORTER FOR NATURAL AMINO ACIDS"/>
    <property type="match status" value="1"/>
</dbReference>
<dbReference type="InterPro" id="IPR028082">
    <property type="entry name" value="Peripla_BP_I"/>
</dbReference>
<dbReference type="RefSeq" id="WP_123228026.1">
    <property type="nucleotide sequence ID" value="NZ_RJSE01000007.1"/>
</dbReference>
<evidence type="ECO:0000313" key="6">
    <source>
        <dbReference type="Proteomes" id="UP000267128"/>
    </source>
</evidence>
<dbReference type="AlphaFoldDB" id="A0A3N0CHJ6"/>
<evidence type="ECO:0000256" key="1">
    <source>
        <dbReference type="ARBA" id="ARBA00010062"/>
    </source>
</evidence>
<feature type="compositionally biased region" description="Polar residues" evidence="3">
    <location>
        <begin position="1"/>
        <end position="16"/>
    </location>
</feature>
<comment type="similarity">
    <text evidence="1">Belongs to the leucine-binding protein family.</text>
</comment>
<feature type="region of interest" description="Disordered" evidence="3">
    <location>
        <begin position="43"/>
        <end position="66"/>
    </location>
</feature>
<keyword evidence="6" id="KW-1185">Reference proteome</keyword>
<evidence type="ECO:0000256" key="2">
    <source>
        <dbReference type="ARBA" id="ARBA00022729"/>
    </source>
</evidence>
<dbReference type="Pfam" id="PF13458">
    <property type="entry name" value="Peripla_BP_6"/>
    <property type="match status" value="1"/>
</dbReference>
<evidence type="ECO:0000256" key="3">
    <source>
        <dbReference type="SAM" id="MobiDB-lite"/>
    </source>
</evidence>
<gene>
    <name evidence="5" type="ORF">EFK50_13350</name>
</gene>
<accession>A0A3N0CHJ6</accession>
<dbReference type="InterPro" id="IPR051010">
    <property type="entry name" value="BCAA_transport"/>
</dbReference>